<dbReference type="PANTHER" id="PTHR30189">
    <property type="entry name" value="LPS-ASSEMBLY PROTEIN"/>
    <property type="match status" value="1"/>
</dbReference>
<evidence type="ECO:0000313" key="4">
    <source>
        <dbReference type="Proteomes" id="UP000736328"/>
    </source>
</evidence>
<dbReference type="EMBL" id="JACQXR010000084">
    <property type="protein sequence ID" value="MBI4726842.1"/>
    <property type="molecule type" value="Genomic_DNA"/>
</dbReference>
<proteinExistence type="predicted"/>
<reference evidence="3" key="1">
    <citation type="submission" date="2020-07" db="EMBL/GenBank/DDBJ databases">
        <title>Huge and variable diversity of episymbiotic CPR bacteria and DPANN archaea in groundwater ecosystems.</title>
        <authorList>
            <person name="He C.Y."/>
            <person name="Keren R."/>
            <person name="Whittaker M."/>
            <person name="Farag I.F."/>
            <person name="Doudna J."/>
            <person name="Cate J.H.D."/>
            <person name="Banfield J.F."/>
        </authorList>
    </citation>
    <scope>NUCLEOTIDE SEQUENCE</scope>
    <source>
        <strain evidence="3">NC_groundwater_1520_Pr4_B-0.1um_53_5</strain>
    </source>
</reference>
<accession>A0A933MI84</accession>
<gene>
    <name evidence="3" type="ORF">HY768_06415</name>
</gene>
<dbReference type="AlphaFoldDB" id="A0A933MI84"/>
<dbReference type="Proteomes" id="UP000736328">
    <property type="component" value="Unassembled WGS sequence"/>
</dbReference>
<comment type="caution">
    <text evidence="3">The sequence shown here is derived from an EMBL/GenBank/DDBJ whole genome shotgun (WGS) entry which is preliminary data.</text>
</comment>
<dbReference type="Gene3D" id="2.60.450.10">
    <property type="entry name" value="Lipopolysaccharide (LPS) transport protein A like domain"/>
    <property type="match status" value="2"/>
</dbReference>
<evidence type="ECO:0000256" key="1">
    <source>
        <dbReference type="ARBA" id="ARBA00023237"/>
    </source>
</evidence>
<protein>
    <recommendedName>
        <fullName evidence="2">Organic solvent tolerance-like N-terminal domain-containing protein</fullName>
    </recommendedName>
</protein>
<keyword evidence="1" id="KW-0998">Cell outer membrane</keyword>
<dbReference type="GO" id="GO:0009279">
    <property type="term" value="C:cell outer membrane"/>
    <property type="evidence" value="ECO:0007669"/>
    <property type="project" value="TreeGrafter"/>
</dbReference>
<keyword evidence="1" id="KW-0472">Membrane</keyword>
<dbReference type="GO" id="GO:1990351">
    <property type="term" value="C:transporter complex"/>
    <property type="evidence" value="ECO:0007669"/>
    <property type="project" value="TreeGrafter"/>
</dbReference>
<dbReference type="Pfam" id="PF13100">
    <property type="entry name" value="OstA_2"/>
    <property type="match status" value="1"/>
</dbReference>
<evidence type="ECO:0000313" key="3">
    <source>
        <dbReference type="EMBL" id="MBI4726842.1"/>
    </source>
</evidence>
<dbReference type="InterPro" id="IPR005653">
    <property type="entry name" value="OstA-like_N"/>
</dbReference>
<evidence type="ECO:0000259" key="2">
    <source>
        <dbReference type="Pfam" id="PF13100"/>
    </source>
</evidence>
<dbReference type="PANTHER" id="PTHR30189:SF1">
    <property type="entry name" value="LPS-ASSEMBLY PROTEIN LPTD"/>
    <property type="match status" value="1"/>
</dbReference>
<organism evidence="3 4">
    <name type="scientific">candidate division TA06 bacterium</name>
    <dbReference type="NCBI Taxonomy" id="2250710"/>
    <lineage>
        <taxon>Bacteria</taxon>
        <taxon>Bacteria division TA06</taxon>
    </lineage>
</organism>
<name>A0A933MI84_UNCT6</name>
<feature type="domain" description="Organic solvent tolerance-like N-terminal" evidence="2">
    <location>
        <begin position="26"/>
        <end position="156"/>
    </location>
</feature>
<dbReference type="InterPro" id="IPR050218">
    <property type="entry name" value="LptD"/>
</dbReference>
<sequence>MSFWALLLWAGLGAAPKPVADATQPYVLSADNMKIQQSGKDKITWLYGQVEIIHGSTVLKGDTARISTLTQKASVWGKVTIYDRTVKITGHRADYIKPTGRASIFGRPRLNDVGWDLTADSLAYSRPLAKSYAYGNVEMIDSSQNNKLYGKYGEYWHDQGYGFVTGQARMESYDKKNRDKKSVITSKKMEVFQTGSLAVATGEVRFAQDSLWAACGKMTYFKTAGRMMLEQDPLVWRRDAIISGRLMELDLKGDTLRRAWVRDSAVVRQFAEADPDTDIIVCDSLKADFIQGQLSYVHAWGRVWCQYHRRQKENNTGKNLAQGQEMEFFLSQGKTQRILMNKKAKGAYFSREDVK</sequence>